<dbReference type="EMBL" id="VCIW01000017">
    <property type="protein sequence ID" value="TLS50121.1"/>
    <property type="molecule type" value="Genomic_DNA"/>
</dbReference>
<keyword evidence="4" id="KW-1185">Reference proteome</keyword>
<protein>
    <recommendedName>
        <fullName evidence="5">DUF4309 domain-containing protein</fullName>
    </recommendedName>
</protein>
<reference evidence="3 4" key="1">
    <citation type="submission" date="2019-05" db="EMBL/GenBank/DDBJ databases">
        <authorList>
            <person name="Narsing Rao M.P."/>
            <person name="Li W.J."/>
        </authorList>
    </citation>
    <scope>NUCLEOTIDE SEQUENCE [LARGE SCALE GENOMIC DNA]</scope>
    <source>
        <strain evidence="3 4">SYSU_K30003</strain>
    </source>
</reference>
<dbReference type="Proteomes" id="UP000309676">
    <property type="component" value="Unassembled WGS sequence"/>
</dbReference>
<name>A0A5R9G2S1_9BACL</name>
<feature type="region of interest" description="Disordered" evidence="1">
    <location>
        <begin position="22"/>
        <end position="55"/>
    </location>
</feature>
<evidence type="ECO:0000256" key="2">
    <source>
        <dbReference type="SAM" id="SignalP"/>
    </source>
</evidence>
<sequence length="346" mass="37746">MRNIWIGLALAALLLSVGCGPEAAPGTPEETERPAEAMTPAEVEQQETPSEEAPLEIPAQVRLVTEAVRHVSPPEEMPWVRESFRLPFTLEVEEDATVYVQKVGSTDVFELAPHQAVIALQTLRLTKPSPFVEWLEEVPSGPKASIVIASGANAYETSFYYEKNVLSSATDNPTGTGYLYAYDTHLSLLLYELFEPKTAMGTVGAFYDALIAESTPSEGGVQTEGAVEPERLTVEGKDYLAWEAELSGAEPLEETSFVGFEGELEPMAAYDGGVLKLNLAYAFTEPGYATPDGIEVGTTREDVLVKLGAPNRALPDAWGYRIGDYFRFYLYFADDEVAAMLLTIPL</sequence>
<proteinExistence type="predicted"/>
<evidence type="ECO:0000313" key="4">
    <source>
        <dbReference type="Proteomes" id="UP000309676"/>
    </source>
</evidence>
<feature type="chain" id="PRO_5024341953" description="DUF4309 domain-containing protein" evidence="2">
    <location>
        <begin position="24"/>
        <end position="346"/>
    </location>
</feature>
<dbReference type="AlphaFoldDB" id="A0A5R9G2S1"/>
<keyword evidence="2" id="KW-0732">Signal</keyword>
<gene>
    <name evidence="3" type="ORF">FE782_22585</name>
</gene>
<accession>A0A5R9G2S1</accession>
<evidence type="ECO:0000313" key="3">
    <source>
        <dbReference type="EMBL" id="TLS50121.1"/>
    </source>
</evidence>
<evidence type="ECO:0000256" key="1">
    <source>
        <dbReference type="SAM" id="MobiDB-lite"/>
    </source>
</evidence>
<dbReference type="PROSITE" id="PS51257">
    <property type="entry name" value="PROKAR_LIPOPROTEIN"/>
    <property type="match status" value="1"/>
</dbReference>
<organism evidence="3 4">
    <name type="scientific">Paenibacillus antri</name>
    <dbReference type="NCBI Taxonomy" id="2582848"/>
    <lineage>
        <taxon>Bacteria</taxon>
        <taxon>Bacillati</taxon>
        <taxon>Bacillota</taxon>
        <taxon>Bacilli</taxon>
        <taxon>Bacillales</taxon>
        <taxon>Paenibacillaceae</taxon>
        <taxon>Paenibacillus</taxon>
    </lineage>
</organism>
<dbReference type="RefSeq" id="WP_138196605.1">
    <property type="nucleotide sequence ID" value="NZ_VCIW01000017.1"/>
</dbReference>
<feature type="signal peptide" evidence="2">
    <location>
        <begin position="1"/>
        <end position="23"/>
    </location>
</feature>
<evidence type="ECO:0008006" key="5">
    <source>
        <dbReference type="Google" id="ProtNLM"/>
    </source>
</evidence>
<dbReference type="OrthoDB" id="2532896at2"/>
<comment type="caution">
    <text evidence="3">The sequence shown here is derived from an EMBL/GenBank/DDBJ whole genome shotgun (WGS) entry which is preliminary data.</text>
</comment>